<comment type="caution">
    <text evidence="3">The sequence shown here is derived from an EMBL/GenBank/DDBJ whole genome shotgun (WGS) entry which is preliminary data.</text>
</comment>
<dbReference type="InterPro" id="IPR013429">
    <property type="entry name" value="Regulatory_FmdB_Zinc_ribbon"/>
</dbReference>
<sequence>MPMYDYACTCGTRFERMVPSWSSPAPDCPDCGATTRRRPPSPSMHGLAAPPAPMTSAPRSWEGLNNGDRDTVTHWRRAVEARREFEARHPEHRQRRDAIAAHEGRFERTPLTYRELASRAATSGDANQAAAEAGRDRGASRPDGAD</sequence>
<feature type="compositionally biased region" description="Basic and acidic residues" evidence="1">
    <location>
        <begin position="86"/>
        <end position="108"/>
    </location>
</feature>
<dbReference type="Pfam" id="PF09723">
    <property type="entry name" value="Zn_ribbon_8"/>
    <property type="match status" value="1"/>
</dbReference>
<feature type="domain" description="Putative regulatory protein FmdB zinc ribbon" evidence="2">
    <location>
        <begin position="1"/>
        <end position="40"/>
    </location>
</feature>
<dbReference type="NCBIfam" id="TIGR02605">
    <property type="entry name" value="CxxC_CxxC_SSSS"/>
    <property type="match status" value="1"/>
</dbReference>
<dbReference type="AlphaFoldDB" id="A0A4R5BF33"/>
<organism evidence="3 4">
    <name type="scientific">Saccharopolyspora karakumensis</name>
    <dbReference type="NCBI Taxonomy" id="2530386"/>
    <lineage>
        <taxon>Bacteria</taxon>
        <taxon>Bacillati</taxon>
        <taxon>Actinomycetota</taxon>
        <taxon>Actinomycetes</taxon>
        <taxon>Pseudonocardiales</taxon>
        <taxon>Pseudonocardiaceae</taxon>
        <taxon>Saccharopolyspora</taxon>
    </lineage>
</organism>
<evidence type="ECO:0000313" key="3">
    <source>
        <dbReference type="EMBL" id="TDD85168.1"/>
    </source>
</evidence>
<protein>
    <submittedName>
        <fullName evidence="3">Zinc ribbon domain-containing protein</fullName>
    </submittedName>
</protein>
<name>A0A4R5BF33_9PSEU</name>
<dbReference type="EMBL" id="SMLA01000038">
    <property type="protein sequence ID" value="TDD85168.1"/>
    <property type="molecule type" value="Genomic_DNA"/>
</dbReference>
<dbReference type="Proteomes" id="UP000294723">
    <property type="component" value="Unassembled WGS sequence"/>
</dbReference>
<evidence type="ECO:0000313" key="4">
    <source>
        <dbReference type="Proteomes" id="UP000294723"/>
    </source>
</evidence>
<dbReference type="SMART" id="SM00834">
    <property type="entry name" value="CxxC_CXXC_SSSS"/>
    <property type="match status" value="1"/>
</dbReference>
<reference evidence="3 4" key="1">
    <citation type="submission" date="2019-03" db="EMBL/GenBank/DDBJ databases">
        <title>Draft genome sequences of novel Actinobacteria.</title>
        <authorList>
            <person name="Sahin N."/>
            <person name="Ay H."/>
            <person name="Saygin H."/>
        </authorList>
    </citation>
    <scope>NUCLEOTIDE SEQUENCE [LARGE SCALE GENOMIC DNA]</scope>
    <source>
        <strain evidence="3 4">5K548</strain>
    </source>
</reference>
<accession>A0A4R5BF33</accession>
<feature type="region of interest" description="Disordered" evidence="1">
    <location>
        <begin position="21"/>
        <end position="69"/>
    </location>
</feature>
<gene>
    <name evidence="3" type="ORF">E1202_21590</name>
</gene>
<feature type="compositionally biased region" description="Basic and acidic residues" evidence="1">
    <location>
        <begin position="133"/>
        <end position="146"/>
    </location>
</feature>
<proteinExistence type="predicted"/>
<evidence type="ECO:0000259" key="2">
    <source>
        <dbReference type="SMART" id="SM00834"/>
    </source>
</evidence>
<feature type="region of interest" description="Disordered" evidence="1">
    <location>
        <begin position="86"/>
        <end position="146"/>
    </location>
</feature>
<evidence type="ECO:0000256" key="1">
    <source>
        <dbReference type="SAM" id="MobiDB-lite"/>
    </source>
</evidence>
<dbReference type="RefSeq" id="WP_132684967.1">
    <property type="nucleotide sequence ID" value="NZ_SMLA01000038.1"/>
</dbReference>
<keyword evidence="4" id="KW-1185">Reference proteome</keyword>